<dbReference type="EMBL" id="PDNA01000400">
    <property type="protein sequence ID" value="PGG95811.1"/>
    <property type="molecule type" value="Genomic_DNA"/>
</dbReference>
<feature type="transmembrane region" description="Helical" evidence="2">
    <location>
        <begin position="234"/>
        <end position="257"/>
    </location>
</feature>
<feature type="transmembrane region" description="Helical" evidence="2">
    <location>
        <begin position="285"/>
        <end position="302"/>
    </location>
</feature>
<reference evidence="3 4" key="1">
    <citation type="submission" date="2017-10" db="EMBL/GenBank/DDBJ databases">
        <title>Comparative genomics in systemic dimorphic fungi from Ajellomycetaceae.</title>
        <authorList>
            <person name="Munoz J.F."/>
            <person name="Mcewen J.G."/>
            <person name="Clay O.K."/>
            <person name="Cuomo C.A."/>
        </authorList>
    </citation>
    <scope>NUCLEOTIDE SEQUENCE [LARGE SCALE GENOMIC DNA]</scope>
    <source>
        <strain evidence="3 4">UAMH7299</strain>
    </source>
</reference>
<accession>A0A2B7WH21</accession>
<dbReference type="AlphaFoldDB" id="A0A2B7WH21"/>
<keyword evidence="2" id="KW-0812">Transmembrane</keyword>
<evidence type="ECO:0000256" key="2">
    <source>
        <dbReference type="SAM" id="Phobius"/>
    </source>
</evidence>
<feature type="region of interest" description="Disordered" evidence="1">
    <location>
        <begin position="122"/>
        <end position="205"/>
    </location>
</feature>
<sequence>MEPFPAVEEEQASATPSPSQQAHQPDRSSTAPSSAIASRLRSASVSFLESNPPTGMWLASGEIASHAPTLAEIHAGCFGVDGWTEEGQLEHRGCKPHEILKRRIARASTFAGCVRATDTPAGQLLQPVQEGEALPRRSTEPARLPSTADSEPEKRSVVGHAQGDSTSEQPAAETDVSGAPEAAPSAPPTEVPDLVGADETGTYLNGYKPPPKRTWLGSIALGLRSYGRFVLTPYGFFVTLYAASIASWGGMLFLLLFNAAPAMCRPSCDDPTSVRFKWIEIDAQVLNALFSLTSFGLAPWRFRDFYYLMAWRAFGSHVALRKLAGIYRTWFRLPGSDKLPETTGPAPVYSSPPPDVENPLPRYTEEELERLRNNPAVPLPPSSIPSAPLTGVRAPPTSSWLIDTVVWMYVLNTLDQGALSGLMWGMPPETRPLPAVGTLVLTGIVSAAIPGLIGYIQGRRIKKIEGVPVEEEPEPDAVERETTDPAEQERLARRRTQSFKRKSRWFRRHYE</sequence>
<evidence type="ECO:0000313" key="3">
    <source>
        <dbReference type="EMBL" id="PGG95811.1"/>
    </source>
</evidence>
<protein>
    <submittedName>
        <fullName evidence="3">Uncharacterized protein</fullName>
    </submittedName>
</protein>
<keyword evidence="2" id="KW-0472">Membrane</keyword>
<keyword evidence="4" id="KW-1185">Reference proteome</keyword>
<dbReference type="PANTHER" id="PTHR35872:SF1">
    <property type="entry name" value="ALPHA-L-RHAMNOSIDASE C"/>
    <property type="match status" value="1"/>
</dbReference>
<proteinExistence type="predicted"/>
<feature type="compositionally biased region" description="Polar residues" evidence="1">
    <location>
        <begin position="12"/>
        <end position="30"/>
    </location>
</feature>
<feature type="transmembrane region" description="Helical" evidence="2">
    <location>
        <begin position="433"/>
        <end position="456"/>
    </location>
</feature>
<feature type="compositionally biased region" description="Basic and acidic residues" evidence="1">
    <location>
        <begin position="477"/>
        <end position="491"/>
    </location>
</feature>
<dbReference type="OrthoDB" id="6407410at2759"/>
<name>A0A2B7WH21_POLH7</name>
<dbReference type="InterPro" id="IPR021369">
    <property type="entry name" value="DUF2985"/>
</dbReference>
<feature type="region of interest" description="Disordered" evidence="1">
    <location>
        <begin position="468"/>
        <end position="511"/>
    </location>
</feature>
<dbReference type="Proteomes" id="UP000224634">
    <property type="component" value="Unassembled WGS sequence"/>
</dbReference>
<gene>
    <name evidence="3" type="ORF">AJ80_09909</name>
</gene>
<keyword evidence="2" id="KW-1133">Transmembrane helix</keyword>
<feature type="region of interest" description="Disordered" evidence="1">
    <location>
        <begin position="1"/>
        <end position="36"/>
    </location>
</feature>
<evidence type="ECO:0000313" key="4">
    <source>
        <dbReference type="Proteomes" id="UP000224634"/>
    </source>
</evidence>
<dbReference type="Pfam" id="PF11204">
    <property type="entry name" value="DUF2985"/>
    <property type="match status" value="1"/>
</dbReference>
<comment type="caution">
    <text evidence="3">The sequence shown here is derived from an EMBL/GenBank/DDBJ whole genome shotgun (WGS) entry which is preliminary data.</text>
</comment>
<dbReference type="PANTHER" id="PTHR35872">
    <property type="entry name" value="INTEGRAL MEMBRANE PROTEIN (AFU_ORTHOLOGUE AFUA_5G07110)"/>
    <property type="match status" value="1"/>
</dbReference>
<feature type="compositionally biased region" description="Basic residues" evidence="1">
    <location>
        <begin position="492"/>
        <end position="511"/>
    </location>
</feature>
<evidence type="ECO:0000256" key="1">
    <source>
        <dbReference type="SAM" id="MobiDB-lite"/>
    </source>
</evidence>
<organism evidence="3 4">
    <name type="scientific">Polytolypa hystricis (strain UAMH7299)</name>
    <dbReference type="NCBI Taxonomy" id="1447883"/>
    <lineage>
        <taxon>Eukaryota</taxon>
        <taxon>Fungi</taxon>
        <taxon>Dikarya</taxon>
        <taxon>Ascomycota</taxon>
        <taxon>Pezizomycotina</taxon>
        <taxon>Eurotiomycetes</taxon>
        <taxon>Eurotiomycetidae</taxon>
        <taxon>Onygenales</taxon>
        <taxon>Onygenales incertae sedis</taxon>
        <taxon>Polytolypa</taxon>
    </lineage>
</organism>
<dbReference type="STRING" id="1447883.A0A2B7WH21"/>